<dbReference type="EMBL" id="VDUX01000001">
    <property type="protein sequence ID" value="TXL62922.1"/>
    <property type="molecule type" value="Genomic_DNA"/>
</dbReference>
<proteinExistence type="predicted"/>
<evidence type="ECO:0000313" key="6">
    <source>
        <dbReference type="EMBL" id="TXL62922.1"/>
    </source>
</evidence>
<evidence type="ECO:0000256" key="4">
    <source>
        <dbReference type="ARBA" id="ARBA00023136"/>
    </source>
</evidence>
<accession>A0A5C8NNR5</accession>
<dbReference type="Proteomes" id="UP000321571">
    <property type="component" value="Unassembled WGS sequence"/>
</dbReference>
<feature type="transmembrane region" description="Helical" evidence="5">
    <location>
        <begin position="155"/>
        <end position="174"/>
    </location>
</feature>
<evidence type="ECO:0000256" key="2">
    <source>
        <dbReference type="ARBA" id="ARBA00022692"/>
    </source>
</evidence>
<feature type="transmembrane region" description="Helical" evidence="5">
    <location>
        <begin position="115"/>
        <end position="135"/>
    </location>
</feature>
<dbReference type="GO" id="GO:0016020">
    <property type="term" value="C:membrane"/>
    <property type="evidence" value="ECO:0007669"/>
    <property type="project" value="UniProtKB-SubCell"/>
</dbReference>
<sequence length="207" mass="20361">MRSLSAAAIISALTTFVAALALRAPDATLSVLAVAAFVALATWVASLHSTDDESGLALLSPAAALTLALVGRRSTGLLLPLVAAQVVGAVAGGFAALGLDDELTGTLVWDDPSRVATGVVVAVLALLASWLLLALDSGESPAWSAAPPLLSGASLGVPFAAALNPAVVLGLATADLISWEIAVIAAIAGLVGSAIGPYAITLVTPPE</sequence>
<protein>
    <submittedName>
        <fullName evidence="6">Uncharacterized protein</fullName>
    </submittedName>
</protein>
<evidence type="ECO:0000256" key="3">
    <source>
        <dbReference type="ARBA" id="ARBA00022989"/>
    </source>
</evidence>
<comment type="subcellular location">
    <subcellularLocation>
        <location evidence="1">Membrane</location>
        <topology evidence="1">Multi-pass membrane protein</topology>
    </subcellularLocation>
</comment>
<reference evidence="6 7" key="1">
    <citation type="submission" date="2019-06" db="EMBL/GenBank/DDBJ databases">
        <title>Aeromicrobium sp. nov., isolated from a maize field.</title>
        <authorList>
            <person name="Lin S.-Y."/>
            <person name="Tsai C.-F."/>
            <person name="Young C.-C."/>
        </authorList>
    </citation>
    <scope>NUCLEOTIDE SEQUENCE [LARGE SCALE GENOMIC DNA]</scope>
    <source>
        <strain evidence="6 7">CC-CFT486</strain>
    </source>
</reference>
<name>A0A5C8NNR5_9ACTN</name>
<feature type="transmembrane region" description="Helical" evidence="5">
    <location>
        <begin position="181"/>
        <end position="200"/>
    </location>
</feature>
<keyword evidence="4 5" id="KW-0472">Membrane</keyword>
<evidence type="ECO:0000256" key="1">
    <source>
        <dbReference type="ARBA" id="ARBA00004141"/>
    </source>
</evidence>
<comment type="caution">
    <text evidence="6">The sequence shown here is derived from an EMBL/GenBank/DDBJ whole genome shotgun (WGS) entry which is preliminary data.</text>
</comment>
<evidence type="ECO:0000256" key="5">
    <source>
        <dbReference type="SAM" id="Phobius"/>
    </source>
</evidence>
<organism evidence="6 7">
    <name type="scientific">Aeromicrobium terrae</name>
    <dbReference type="NCBI Taxonomy" id="2498846"/>
    <lineage>
        <taxon>Bacteria</taxon>
        <taxon>Bacillati</taxon>
        <taxon>Actinomycetota</taxon>
        <taxon>Actinomycetes</taxon>
        <taxon>Propionibacteriales</taxon>
        <taxon>Nocardioidaceae</taxon>
        <taxon>Aeromicrobium</taxon>
    </lineage>
</organism>
<gene>
    <name evidence="6" type="ORF">FHP06_01380</name>
</gene>
<dbReference type="RefSeq" id="WP_147683067.1">
    <property type="nucleotide sequence ID" value="NZ_VDUX01000001.1"/>
</dbReference>
<feature type="transmembrane region" description="Helical" evidence="5">
    <location>
        <begin position="77"/>
        <end position="99"/>
    </location>
</feature>
<dbReference type="InterPro" id="IPR023271">
    <property type="entry name" value="Aquaporin-like"/>
</dbReference>
<keyword evidence="3 5" id="KW-1133">Transmembrane helix</keyword>
<feature type="transmembrane region" description="Helical" evidence="5">
    <location>
        <begin position="29"/>
        <end position="47"/>
    </location>
</feature>
<dbReference type="AlphaFoldDB" id="A0A5C8NNR5"/>
<evidence type="ECO:0000313" key="7">
    <source>
        <dbReference type="Proteomes" id="UP000321571"/>
    </source>
</evidence>
<dbReference type="Gene3D" id="1.20.1080.10">
    <property type="entry name" value="Glycerol uptake facilitator protein"/>
    <property type="match status" value="1"/>
</dbReference>
<keyword evidence="2 5" id="KW-0812">Transmembrane</keyword>
<dbReference type="OrthoDB" id="3747725at2"/>
<keyword evidence="7" id="KW-1185">Reference proteome</keyword>
<dbReference type="SUPFAM" id="SSF81338">
    <property type="entry name" value="Aquaporin-like"/>
    <property type="match status" value="1"/>
</dbReference>